<comment type="caution">
    <text evidence="2">The sequence shown here is derived from an EMBL/GenBank/DDBJ whole genome shotgun (WGS) entry which is preliminary data.</text>
</comment>
<dbReference type="Proteomes" id="UP000024635">
    <property type="component" value="Unassembled WGS sequence"/>
</dbReference>
<evidence type="ECO:0000313" key="2">
    <source>
        <dbReference type="EMBL" id="EYC19334.1"/>
    </source>
</evidence>
<dbReference type="EMBL" id="JARK01001360">
    <property type="protein sequence ID" value="EYC19334.1"/>
    <property type="molecule type" value="Genomic_DNA"/>
</dbReference>
<dbReference type="Pfam" id="PF25096">
    <property type="entry name" value="DUF7808"/>
    <property type="match status" value="1"/>
</dbReference>
<dbReference type="OrthoDB" id="5796062at2759"/>
<dbReference type="PANTHER" id="PTHR34493">
    <property type="entry name" value="PROTEIN CBG13422-RELATED"/>
    <property type="match status" value="1"/>
</dbReference>
<accession>A0A016UV70</accession>
<evidence type="ECO:0000313" key="3">
    <source>
        <dbReference type="Proteomes" id="UP000024635"/>
    </source>
</evidence>
<feature type="domain" description="DUF7808" evidence="1">
    <location>
        <begin position="72"/>
        <end position="187"/>
    </location>
</feature>
<protein>
    <recommendedName>
        <fullName evidence="1">DUF7808 domain-containing protein</fullName>
    </recommendedName>
</protein>
<gene>
    <name evidence="2" type="primary">Acey_s0024.g1027</name>
    <name evidence="2" type="ORF">Y032_0024g1027</name>
</gene>
<dbReference type="InterPro" id="IPR056710">
    <property type="entry name" value="DUF7808"/>
</dbReference>
<evidence type="ECO:0000259" key="1">
    <source>
        <dbReference type="Pfam" id="PF25096"/>
    </source>
</evidence>
<sequence length="203" mass="23245">MKNLVNVCPTGQGARGWRRSEWDGQKFAPGRPSRTFEECAGAQNGGGGTERLHWSVATVKSVGTPGDQRRESRYVRCSREKDEQFQTFCSVVAEKVTTKPGERCLNDFEPHLKNVRNLCPTQCQHADEYEIIHKVPSNNHVCIKFENYGLIKRKKDVYLWRRGECINETIAFSINCGFPLSRRNLEKIQKDPSLYLAKLLARQ</sequence>
<organism evidence="2 3">
    <name type="scientific">Ancylostoma ceylanicum</name>
    <dbReference type="NCBI Taxonomy" id="53326"/>
    <lineage>
        <taxon>Eukaryota</taxon>
        <taxon>Metazoa</taxon>
        <taxon>Ecdysozoa</taxon>
        <taxon>Nematoda</taxon>
        <taxon>Chromadorea</taxon>
        <taxon>Rhabditida</taxon>
        <taxon>Rhabditina</taxon>
        <taxon>Rhabditomorpha</taxon>
        <taxon>Strongyloidea</taxon>
        <taxon>Ancylostomatidae</taxon>
        <taxon>Ancylostomatinae</taxon>
        <taxon>Ancylostoma</taxon>
    </lineage>
</organism>
<name>A0A016UV70_9BILA</name>
<dbReference type="AlphaFoldDB" id="A0A016UV70"/>
<keyword evidence="3" id="KW-1185">Reference proteome</keyword>
<reference evidence="3" key="1">
    <citation type="journal article" date="2015" name="Nat. Genet.">
        <title>The genome and transcriptome of the zoonotic hookworm Ancylostoma ceylanicum identify infection-specific gene families.</title>
        <authorList>
            <person name="Schwarz E.M."/>
            <person name="Hu Y."/>
            <person name="Antoshechkin I."/>
            <person name="Miller M.M."/>
            <person name="Sternberg P.W."/>
            <person name="Aroian R.V."/>
        </authorList>
    </citation>
    <scope>NUCLEOTIDE SEQUENCE</scope>
    <source>
        <strain evidence="3">HY135</strain>
    </source>
</reference>
<proteinExistence type="predicted"/>